<feature type="non-terminal residue" evidence="6">
    <location>
        <position position="1"/>
    </location>
</feature>
<comment type="caution">
    <text evidence="6">The sequence shown here is derived from an EMBL/GenBank/DDBJ whole genome shotgun (WGS) entry which is preliminary data.</text>
</comment>
<dbReference type="STRING" id="157652.A0A371EB71"/>
<proteinExistence type="inferred from homology"/>
<dbReference type="AlphaFoldDB" id="A0A371EB71"/>
<dbReference type="InterPro" id="IPR036291">
    <property type="entry name" value="NAD(P)-bd_dom_sf"/>
</dbReference>
<dbReference type="InterPro" id="IPR020904">
    <property type="entry name" value="Sc_DH/Rdtase_CS"/>
</dbReference>
<evidence type="ECO:0000256" key="3">
    <source>
        <dbReference type="ARBA" id="ARBA00022857"/>
    </source>
</evidence>
<reference evidence="6" key="1">
    <citation type="submission" date="2018-05" db="EMBL/GenBank/DDBJ databases">
        <title>Draft genome of Mucuna pruriens seed.</title>
        <authorList>
            <person name="Nnadi N.E."/>
            <person name="Vos R."/>
            <person name="Hasami M.H."/>
            <person name="Devisetty U.K."/>
            <person name="Aguiy J.C."/>
        </authorList>
    </citation>
    <scope>NUCLEOTIDE SEQUENCE [LARGE SCALE GENOMIC DNA]</scope>
    <source>
        <strain evidence="6">JCA_2017</strain>
    </source>
</reference>
<dbReference type="SUPFAM" id="SSF51735">
    <property type="entry name" value="NAD(P)-binding Rossmann-fold domains"/>
    <property type="match status" value="1"/>
</dbReference>
<dbReference type="Gene3D" id="3.40.50.720">
    <property type="entry name" value="NAD(P)-binding Rossmann-like Domain"/>
    <property type="match status" value="1"/>
</dbReference>
<keyword evidence="3" id="KW-0521">NADP</keyword>
<evidence type="ECO:0000256" key="1">
    <source>
        <dbReference type="ARBA" id="ARBA00004606"/>
    </source>
</evidence>
<evidence type="ECO:0000256" key="5">
    <source>
        <dbReference type="ARBA" id="ARBA00023002"/>
    </source>
</evidence>
<dbReference type="Pfam" id="PF00106">
    <property type="entry name" value="adh_short"/>
    <property type="match status" value="1"/>
</dbReference>
<comment type="similarity">
    <text evidence="2">Belongs to the short-chain dehydrogenases/reductases (SDR) family.</text>
</comment>
<dbReference type="PANTHER" id="PTHR43391">
    <property type="entry name" value="RETINOL DEHYDROGENASE-RELATED"/>
    <property type="match status" value="1"/>
</dbReference>
<dbReference type="PROSITE" id="PS00061">
    <property type="entry name" value="ADH_SHORT"/>
    <property type="match status" value="1"/>
</dbReference>
<accession>A0A371EB71</accession>
<dbReference type="GO" id="GO:0005829">
    <property type="term" value="C:cytosol"/>
    <property type="evidence" value="ECO:0007669"/>
    <property type="project" value="TreeGrafter"/>
</dbReference>
<evidence type="ECO:0000256" key="2">
    <source>
        <dbReference type="ARBA" id="ARBA00006484"/>
    </source>
</evidence>
<evidence type="ECO:0000256" key="4">
    <source>
        <dbReference type="ARBA" id="ARBA00022968"/>
    </source>
</evidence>
<dbReference type="Proteomes" id="UP000257109">
    <property type="component" value="Unassembled WGS sequence"/>
</dbReference>
<keyword evidence="5" id="KW-0560">Oxidoreductase</keyword>
<dbReference type="EMBL" id="QJKJ01015000">
    <property type="protein sequence ID" value="RDX63265.1"/>
    <property type="molecule type" value="Genomic_DNA"/>
</dbReference>
<name>A0A371EB71_MUCPR</name>
<keyword evidence="4" id="KW-0812">Transmembrane</keyword>
<comment type="subcellular location">
    <subcellularLocation>
        <location evidence="1">Membrane</location>
        <topology evidence="1">Single-pass type II membrane protein</topology>
    </subcellularLocation>
</comment>
<organism evidence="6 7">
    <name type="scientific">Mucuna pruriens</name>
    <name type="common">Velvet bean</name>
    <name type="synonym">Dolichos pruriens</name>
    <dbReference type="NCBI Taxonomy" id="157652"/>
    <lineage>
        <taxon>Eukaryota</taxon>
        <taxon>Viridiplantae</taxon>
        <taxon>Streptophyta</taxon>
        <taxon>Embryophyta</taxon>
        <taxon>Tracheophyta</taxon>
        <taxon>Spermatophyta</taxon>
        <taxon>Magnoliopsida</taxon>
        <taxon>eudicotyledons</taxon>
        <taxon>Gunneridae</taxon>
        <taxon>Pentapetalae</taxon>
        <taxon>rosids</taxon>
        <taxon>fabids</taxon>
        <taxon>Fabales</taxon>
        <taxon>Fabaceae</taxon>
        <taxon>Papilionoideae</taxon>
        <taxon>50 kb inversion clade</taxon>
        <taxon>NPAAA clade</taxon>
        <taxon>indigoferoid/millettioid clade</taxon>
        <taxon>Phaseoleae</taxon>
        <taxon>Mucuna</taxon>
    </lineage>
</organism>
<gene>
    <name evidence="6" type="primary">HSD1</name>
    <name evidence="6" type="ORF">CR513_58328</name>
</gene>
<dbReference type="OrthoDB" id="47007at2759"/>
<dbReference type="GO" id="GO:0016491">
    <property type="term" value="F:oxidoreductase activity"/>
    <property type="evidence" value="ECO:0007669"/>
    <property type="project" value="UniProtKB-KW"/>
</dbReference>
<dbReference type="PRINTS" id="PR00081">
    <property type="entry name" value="GDHRDH"/>
</dbReference>
<dbReference type="InterPro" id="IPR002347">
    <property type="entry name" value="SDR_fam"/>
</dbReference>
<dbReference type="GO" id="GO:0016020">
    <property type="term" value="C:membrane"/>
    <property type="evidence" value="ECO:0007669"/>
    <property type="project" value="UniProtKB-SubCell"/>
</dbReference>
<evidence type="ECO:0000313" key="6">
    <source>
        <dbReference type="EMBL" id="RDX63265.1"/>
    </source>
</evidence>
<keyword evidence="7" id="KW-1185">Reference proteome</keyword>
<dbReference type="PANTHER" id="PTHR43391:SF69">
    <property type="entry name" value="11-BETA-HYDROXYSTEROID DEHYDROGENASE-LIKE 6"/>
    <property type="match status" value="1"/>
</dbReference>
<evidence type="ECO:0000313" key="7">
    <source>
        <dbReference type="Proteomes" id="UP000257109"/>
    </source>
</evidence>
<keyword evidence="4" id="KW-0735">Signal-anchor</keyword>
<sequence>EIAYEYARRGAKLSLVDIRKEKLEAVADKARSLGSPDVTIIAADVSKPQHCKRFVDRTVDYFGRCIGKPEEVENWRDVSDFTPVMDINFWGAVYGTLYAIPHLKVNKGRIIVIASGCGWFPIPKISIYNASKAAVINFFETLRMEIGCDIAITIATPGLIKTDLTLRAMKYYEASLGIFPMGSACECGRAIVESACKGDMYVINPSWVKVLFPWKVLYPELVDWASRLVFGLSQNSSSNKAHLHLSRIPELKVK</sequence>
<protein>
    <submittedName>
        <fullName evidence="6">11-beta-hydroxysteroid dehydrogenase 1B</fullName>
    </submittedName>
</protein>